<dbReference type="Proteomes" id="UP000009231">
    <property type="component" value="Chromosome"/>
</dbReference>
<name>F6D2P2_METPW</name>
<dbReference type="SUPFAM" id="SSF101332">
    <property type="entry name" value="Hypothetical protein MTH393"/>
    <property type="match status" value="1"/>
</dbReference>
<feature type="compositionally biased region" description="Low complexity" evidence="1">
    <location>
        <begin position="26"/>
        <end position="35"/>
    </location>
</feature>
<evidence type="ECO:0000313" key="2">
    <source>
        <dbReference type="EMBL" id="AEG17976.1"/>
    </source>
</evidence>
<dbReference type="eggNOG" id="arCOG04835">
    <property type="taxonomic scope" value="Archaea"/>
</dbReference>
<sequence>MDFKDGYLMNDDLKNGKGDLNKDDLNNQNNQSQNQKVRDKLNKERREDETLKIMKMRIITSYRWYEDVVLPLSAEFGISPEEFEDILIKKLDMASLDALHPRFESAKPRCIKERIHADLRLCWISDVMNLLTEDETENITNKIVNEVLKENKSYDEAIKDGRKDLLEFLMR</sequence>
<keyword evidence="3" id="KW-1185">Reference proteome</keyword>
<dbReference type="Gene3D" id="1.10.3070.10">
    <property type="entry name" value="EhaM-like"/>
    <property type="match status" value="1"/>
</dbReference>
<accession>F6D2P2</accession>
<dbReference type="Pfam" id="PF09218">
    <property type="entry name" value="EhaM"/>
    <property type="match status" value="1"/>
</dbReference>
<feature type="compositionally biased region" description="Basic and acidic residues" evidence="1">
    <location>
        <begin position="14"/>
        <end position="25"/>
    </location>
</feature>
<proteinExistence type="predicted"/>
<dbReference type="RefSeq" id="WP_013825478.1">
    <property type="nucleotide sequence ID" value="NC_015574.1"/>
</dbReference>
<dbReference type="EMBL" id="CP002772">
    <property type="protein sequence ID" value="AEG17976.1"/>
    <property type="molecule type" value="Genomic_DNA"/>
</dbReference>
<gene>
    <name evidence="2" type="ordered locus">MSWAN_0952</name>
</gene>
<dbReference type="AlphaFoldDB" id="F6D2P2"/>
<organism evidence="2 3">
    <name type="scientific">Methanobacterium paludis (strain DSM 25820 / JCM 18151 / SWAN1)</name>
    <dbReference type="NCBI Taxonomy" id="868131"/>
    <lineage>
        <taxon>Archaea</taxon>
        <taxon>Methanobacteriati</taxon>
        <taxon>Methanobacteriota</taxon>
        <taxon>Methanomada group</taxon>
        <taxon>Methanobacteria</taxon>
        <taxon>Methanobacteriales</taxon>
        <taxon>Methanobacteriaceae</taxon>
        <taxon>Methanobacterium</taxon>
    </lineage>
</organism>
<dbReference type="STRING" id="868131.MSWAN_0952"/>
<evidence type="ECO:0000313" key="3">
    <source>
        <dbReference type="Proteomes" id="UP000009231"/>
    </source>
</evidence>
<evidence type="ECO:0000256" key="1">
    <source>
        <dbReference type="SAM" id="MobiDB-lite"/>
    </source>
</evidence>
<dbReference type="InterPro" id="IPR036606">
    <property type="entry name" value="EhaM-like_sf"/>
</dbReference>
<protein>
    <submittedName>
        <fullName evidence="2">(NiFe)-hydrogenase-3-type complex Eha, EhaM</fullName>
    </submittedName>
</protein>
<feature type="region of interest" description="Disordered" evidence="1">
    <location>
        <begin position="14"/>
        <end position="43"/>
    </location>
</feature>
<dbReference type="GeneID" id="10668454"/>
<dbReference type="KEGG" id="mew:MSWAN_0952"/>
<dbReference type="HOGENOM" id="CLU_133051_0_0_2"/>
<reference evidence="2 3" key="1">
    <citation type="journal article" date="2014" name="Int. J. Syst. Evol. Microbiol.">
        <title>Methanobacterium paludis sp. nov. and a novel strain of Methanobacterium lacus isolated from northern peatlands.</title>
        <authorList>
            <person name="Cadillo-Quiroz H."/>
            <person name="Brauer S.L."/>
            <person name="Goodson N."/>
            <person name="Yavitt J.B."/>
            <person name="Zinder S.H."/>
        </authorList>
    </citation>
    <scope>NUCLEOTIDE SEQUENCE [LARGE SCALE GENOMIC DNA]</scope>
    <source>
        <strain evidence="3">DSM 25820 / JCM 18151 / SWAN1</strain>
    </source>
</reference>
<dbReference type="InterPro" id="IPR012056">
    <property type="entry name" value="NiFe_EhaM"/>
</dbReference>